<evidence type="ECO:0000256" key="1">
    <source>
        <dbReference type="ARBA" id="ARBA00022723"/>
    </source>
</evidence>
<organism evidence="8 9">
    <name type="scientific">Dreissena polymorpha</name>
    <name type="common">Zebra mussel</name>
    <name type="synonym">Mytilus polymorpha</name>
    <dbReference type="NCBI Taxonomy" id="45954"/>
    <lineage>
        <taxon>Eukaryota</taxon>
        <taxon>Metazoa</taxon>
        <taxon>Spiralia</taxon>
        <taxon>Lophotrochozoa</taxon>
        <taxon>Mollusca</taxon>
        <taxon>Bivalvia</taxon>
        <taxon>Autobranchia</taxon>
        <taxon>Heteroconchia</taxon>
        <taxon>Euheterodonta</taxon>
        <taxon>Imparidentia</taxon>
        <taxon>Neoheterodontei</taxon>
        <taxon>Myida</taxon>
        <taxon>Dreissenoidea</taxon>
        <taxon>Dreissenidae</taxon>
        <taxon>Dreissena</taxon>
    </lineage>
</organism>
<dbReference type="Pfam" id="PF18112">
    <property type="entry name" value="Zn-C2H2_12"/>
    <property type="match status" value="1"/>
</dbReference>
<feature type="region of interest" description="Disordered" evidence="6">
    <location>
        <begin position="425"/>
        <end position="445"/>
    </location>
</feature>
<keyword evidence="4 5" id="KW-0175">Coiled coil</keyword>
<evidence type="ECO:0000259" key="7">
    <source>
        <dbReference type="Pfam" id="PF18112"/>
    </source>
</evidence>
<evidence type="ECO:0000256" key="3">
    <source>
        <dbReference type="ARBA" id="ARBA00022833"/>
    </source>
</evidence>
<dbReference type="GO" id="GO:0008270">
    <property type="term" value="F:zinc ion binding"/>
    <property type="evidence" value="ECO:0007669"/>
    <property type="project" value="UniProtKB-KW"/>
</dbReference>
<accession>A0A9D3YM52</accession>
<keyword evidence="2" id="KW-0863">Zinc-finger</keyword>
<sequence>MDDSSDEDIELLNATEGYLKEDDKNTNPLYLLQRSDSSQNSISSGSLHALQTACGALQKKLKERDKKIYELTQKMNTQEYKRGVNVMEECYNEEPLSAAGATSGDETSLAVRGANEGLIRHLQREVLMRDNALQKHNEENYRLRYEKEEMEKRFLLEKDRLEGVMQELDKQCGGQDAEIAHFKNILQSMEQENCDLKEKLLVLQRNSQLSTVSQSQVQELRNKCSMLENEKRNLLTDFESLRTEKLALEAKCKQLEIEAKINWNNHQARKQSEETDDVDGDISILQQALQLVHTQREEQANLKKKVQDQNAIIKQITSSYKVPNRPYCSDPQFAAHNPFPENSYSYNRLPPPSGYGSGQSHSEAVLRRQSTNTSDFSRAKTNPVARVAGVSGTVVSSNAHVPQMFAMETSQPKLSANMVDSIVSPRSPAPCRPKTNNAPLSPTMKHNGTYYKVEVVENASNQNGQTLNKFGGQASSSSAVVASVHPLQASNQVNNLDQMRRSSSQERRSQYSPVGVELNQRLSTTNGYFNAASNNLNPSTGNDYENVYNVKAQREVKRQIEEHEEPRFVTCNTEDSAQSNAVAEVKICPSCNQEFSRLTMADFQVHVFDCFDQQDESPATLQAMGNDDDRTCPMCNDTFPSSISQEQYEQHVLAHFGEDPHIDNFEIVH</sequence>
<dbReference type="EMBL" id="JAIWYP010000015">
    <property type="protein sequence ID" value="KAH3703107.1"/>
    <property type="molecule type" value="Genomic_DNA"/>
</dbReference>
<reference evidence="8" key="1">
    <citation type="journal article" date="2019" name="bioRxiv">
        <title>The Genome of the Zebra Mussel, Dreissena polymorpha: A Resource for Invasive Species Research.</title>
        <authorList>
            <person name="McCartney M.A."/>
            <person name="Auch B."/>
            <person name="Kono T."/>
            <person name="Mallez S."/>
            <person name="Zhang Y."/>
            <person name="Obille A."/>
            <person name="Becker A."/>
            <person name="Abrahante J.E."/>
            <person name="Garbe J."/>
            <person name="Badalamenti J.P."/>
            <person name="Herman A."/>
            <person name="Mangelson H."/>
            <person name="Liachko I."/>
            <person name="Sullivan S."/>
            <person name="Sone E.D."/>
            <person name="Koren S."/>
            <person name="Silverstein K.A.T."/>
            <person name="Beckman K.B."/>
            <person name="Gohl D.M."/>
        </authorList>
    </citation>
    <scope>NUCLEOTIDE SEQUENCE</scope>
    <source>
        <strain evidence="8">Duluth1</strain>
        <tissue evidence="8">Whole animal</tissue>
    </source>
</reference>
<feature type="compositionally biased region" description="Polar residues" evidence="6">
    <location>
        <begin position="434"/>
        <end position="445"/>
    </location>
</feature>
<dbReference type="Proteomes" id="UP000828390">
    <property type="component" value="Unassembled WGS sequence"/>
</dbReference>
<evidence type="ECO:0000313" key="8">
    <source>
        <dbReference type="EMBL" id="KAH3703107.1"/>
    </source>
</evidence>
<feature type="region of interest" description="Disordered" evidence="6">
    <location>
        <begin position="342"/>
        <end position="377"/>
    </location>
</feature>
<keyword evidence="9" id="KW-1185">Reference proteome</keyword>
<dbReference type="InterPro" id="IPR041641">
    <property type="entry name" value="CALCOCO1/2_Zn_UBZ1"/>
</dbReference>
<gene>
    <name evidence="8" type="ORF">DPMN_078136</name>
</gene>
<protein>
    <recommendedName>
        <fullName evidence="7">UBZ1-type domain-containing protein</fullName>
    </recommendedName>
</protein>
<feature type="domain" description="UBZ1-type" evidence="7">
    <location>
        <begin position="630"/>
        <end position="656"/>
    </location>
</feature>
<keyword evidence="1" id="KW-0479">Metal-binding</keyword>
<feature type="coiled-coil region" evidence="5">
    <location>
        <begin position="217"/>
        <end position="258"/>
    </location>
</feature>
<evidence type="ECO:0000256" key="2">
    <source>
        <dbReference type="ARBA" id="ARBA00022771"/>
    </source>
</evidence>
<dbReference type="AlphaFoldDB" id="A0A9D3YM52"/>
<evidence type="ECO:0000313" key="9">
    <source>
        <dbReference type="Proteomes" id="UP000828390"/>
    </source>
</evidence>
<keyword evidence="3" id="KW-0862">Zinc</keyword>
<evidence type="ECO:0000256" key="4">
    <source>
        <dbReference type="ARBA" id="ARBA00023054"/>
    </source>
</evidence>
<comment type="caution">
    <text evidence="8">The sequence shown here is derived from an EMBL/GenBank/DDBJ whole genome shotgun (WGS) entry which is preliminary data.</text>
</comment>
<reference evidence="8" key="2">
    <citation type="submission" date="2020-11" db="EMBL/GenBank/DDBJ databases">
        <authorList>
            <person name="McCartney M.A."/>
            <person name="Auch B."/>
            <person name="Kono T."/>
            <person name="Mallez S."/>
            <person name="Becker A."/>
            <person name="Gohl D.M."/>
            <person name="Silverstein K.A.T."/>
            <person name="Koren S."/>
            <person name="Bechman K.B."/>
            <person name="Herman A."/>
            <person name="Abrahante J.E."/>
            <person name="Garbe J."/>
        </authorList>
    </citation>
    <scope>NUCLEOTIDE SEQUENCE</scope>
    <source>
        <strain evidence="8">Duluth1</strain>
        <tissue evidence="8">Whole animal</tissue>
    </source>
</reference>
<proteinExistence type="predicted"/>
<dbReference type="OrthoDB" id="6159840at2759"/>
<feature type="compositionally biased region" description="Polar residues" evidence="6">
    <location>
        <begin position="358"/>
        <end position="377"/>
    </location>
</feature>
<dbReference type="Gene3D" id="6.20.250.40">
    <property type="match status" value="1"/>
</dbReference>
<evidence type="ECO:0000256" key="5">
    <source>
        <dbReference type="SAM" id="Coils"/>
    </source>
</evidence>
<evidence type="ECO:0000256" key="6">
    <source>
        <dbReference type="SAM" id="MobiDB-lite"/>
    </source>
</evidence>
<name>A0A9D3YM52_DREPO</name>